<reference evidence="1" key="2">
    <citation type="journal article" date="2015" name="Fish Shellfish Immunol.">
        <title>Early steps in the European eel (Anguilla anguilla)-Vibrio vulnificus interaction in the gills: Role of the RtxA13 toxin.</title>
        <authorList>
            <person name="Callol A."/>
            <person name="Pajuelo D."/>
            <person name="Ebbesson L."/>
            <person name="Teles M."/>
            <person name="MacKenzie S."/>
            <person name="Amaro C."/>
        </authorList>
    </citation>
    <scope>NUCLEOTIDE SEQUENCE</scope>
</reference>
<name>A0A0E9VRL9_ANGAN</name>
<accession>A0A0E9VRL9</accession>
<sequence length="29" mass="3434">MILQILQILLTSQVFSTSYLLNIKHKKPY</sequence>
<evidence type="ECO:0000313" key="1">
    <source>
        <dbReference type="EMBL" id="JAH80734.1"/>
    </source>
</evidence>
<protein>
    <submittedName>
        <fullName evidence="1">Uncharacterized protein</fullName>
    </submittedName>
</protein>
<proteinExistence type="predicted"/>
<dbReference type="EMBL" id="GBXM01027843">
    <property type="protein sequence ID" value="JAH80734.1"/>
    <property type="molecule type" value="Transcribed_RNA"/>
</dbReference>
<organism evidence="1">
    <name type="scientific">Anguilla anguilla</name>
    <name type="common">European freshwater eel</name>
    <name type="synonym">Muraena anguilla</name>
    <dbReference type="NCBI Taxonomy" id="7936"/>
    <lineage>
        <taxon>Eukaryota</taxon>
        <taxon>Metazoa</taxon>
        <taxon>Chordata</taxon>
        <taxon>Craniata</taxon>
        <taxon>Vertebrata</taxon>
        <taxon>Euteleostomi</taxon>
        <taxon>Actinopterygii</taxon>
        <taxon>Neopterygii</taxon>
        <taxon>Teleostei</taxon>
        <taxon>Anguilliformes</taxon>
        <taxon>Anguillidae</taxon>
        <taxon>Anguilla</taxon>
    </lineage>
</organism>
<dbReference type="AlphaFoldDB" id="A0A0E9VRL9"/>
<reference evidence="1" key="1">
    <citation type="submission" date="2014-11" db="EMBL/GenBank/DDBJ databases">
        <authorList>
            <person name="Amaro Gonzalez C."/>
        </authorList>
    </citation>
    <scope>NUCLEOTIDE SEQUENCE</scope>
</reference>